<keyword evidence="2" id="KW-1185">Reference proteome</keyword>
<accession>A0A4C1YMZ9</accession>
<reference evidence="1 2" key="1">
    <citation type="journal article" date="2019" name="Commun. Biol.">
        <title>The bagworm genome reveals a unique fibroin gene that provides high tensile strength.</title>
        <authorList>
            <person name="Kono N."/>
            <person name="Nakamura H."/>
            <person name="Ohtoshi R."/>
            <person name="Tomita M."/>
            <person name="Numata K."/>
            <person name="Arakawa K."/>
        </authorList>
    </citation>
    <scope>NUCLEOTIDE SEQUENCE [LARGE SCALE GENOMIC DNA]</scope>
</reference>
<name>A0A4C1YMZ9_EUMVA</name>
<sequence length="99" mass="10728">MSLWLGSGHRLVRGTAISGHEMATIVCIGVFVSSHLILAQRDGQQVSWELMDSRRLLALWYRASAGYAVPEAASAAPAPRVLWGVPHKTGTRGYVINVT</sequence>
<proteinExistence type="predicted"/>
<gene>
    <name evidence="1" type="ORF">EVAR_34374_1</name>
</gene>
<organism evidence="1 2">
    <name type="scientific">Eumeta variegata</name>
    <name type="common">Bagworm moth</name>
    <name type="synonym">Eumeta japonica</name>
    <dbReference type="NCBI Taxonomy" id="151549"/>
    <lineage>
        <taxon>Eukaryota</taxon>
        <taxon>Metazoa</taxon>
        <taxon>Ecdysozoa</taxon>
        <taxon>Arthropoda</taxon>
        <taxon>Hexapoda</taxon>
        <taxon>Insecta</taxon>
        <taxon>Pterygota</taxon>
        <taxon>Neoptera</taxon>
        <taxon>Endopterygota</taxon>
        <taxon>Lepidoptera</taxon>
        <taxon>Glossata</taxon>
        <taxon>Ditrysia</taxon>
        <taxon>Tineoidea</taxon>
        <taxon>Psychidae</taxon>
        <taxon>Oiketicinae</taxon>
        <taxon>Eumeta</taxon>
    </lineage>
</organism>
<dbReference type="EMBL" id="BGZK01001348">
    <property type="protein sequence ID" value="GBP77831.1"/>
    <property type="molecule type" value="Genomic_DNA"/>
</dbReference>
<dbReference type="Proteomes" id="UP000299102">
    <property type="component" value="Unassembled WGS sequence"/>
</dbReference>
<evidence type="ECO:0000313" key="1">
    <source>
        <dbReference type="EMBL" id="GBP77831.1"/>
    </source>
</evidence>
<evidence type="ECO:0000313" key="2">
    <source>
        <dbReference type="Proteomes" id="UP000299102"/>
    </source>
</evidence>
<comment type="caution">
    <text evidence="1">The sequence shown here is derived from an EMBL/GenBank/DDBJ whole genome shotgun (WGS) entry which is preliminary data.</text>
</comment>
<dbReference type="AlphaFoldDB" id="A0A4C1YMZ9"/>
<protein>
    <submittedName>
        <fullName evidence="1">Uncharacterized protein</fullName>
    </submittedName>
</protein>